<reference evidence="2" key="1">
    <citation type="submission" date="2014-09" db="EMBL/GenBank/DDBJ databases">
        <authorList>
            <person name="Magalhaes I.L.F."/>
            <person name="Oliveira U."/>
            <person name="Santos F.R."/>
            <person name="Vidigal T.H.D.A."/>
            <person name="Brescovit A.D."/>
            <person name="Santos A.J."/>
        </authorList>
    </citation>
    <scope>NUCLEOTIDE SEQUENCE</scope>
    <source>
        <tissue evidence="2">Shoot tissue taken approximately 20 cm above the soil surface</tissue>
    </source>
</reference>
<accession>A0A0A9EN50</accession>
<keyword evidence="1" id="KW-0812">Transmembrane</keyword>
<organism evidence="2">
    <name type="scientific">Arundo donax</name>
    <name type="common">Giant reed</name>
    <name type="synonym">Donax arundinaceus</name>
    <dbReference type="NCBI Taxonomy" id="35708"/>
    <lineage>
        <taxon>Eukaryota</taxon>
        <taxon>Viridiplantae</taxon>
        <taxon>Streptophyta</taxon>
        <taxon>Embryophyta</taxon>
        <taxon>Tracheophyta</taxon>
        <taxon>Spermatophyta</taxon>
        <taxon>Magnoliopsida</taxon>
        <taxon>Liliopsida</taxon>
        <taxon>Poales</taxon>
        <taxon>Poaceae</taxon>
        <taxon>PACMAD clade</taxon>
        <taxon>Arundinoideae</taxon>
        <taxon>Arundineae</taxon>
        <taxon>Arundo</taxon>
    </lineage>
</organism>
<keyword evidence="1" id="KW-0472">Membrane</keyword>
<name>A0A0A9EN50_ARUDO</name>
<reference evidence="2" key="2">
    <citation type="journal article" date="2015" name="Data Brief">
        <title>Shoot transcriptome of the giant reed, Arundo donax.</title>
        <authorList>
            <person name="Barrero R.A."/>
            <person name="Guerrero F.D."/>
            <person name="Moolhuijzen P."/>
            <person name="Goolsby J.A."/>
            <person name="Tidwell J."/>
            <person name="Bellgard S.E."/>
            <person name="Bellgard M.I."/>
        </authorList>
    </citation>
    <scope>NUCLEOTIDE SEQUENCE</scope>
    <source>
        <tissue evidence="2">Shoot tissue taken approximately 20 cm above the soil surface</tissue>
    </source>
</reference>
<sequence length="52" mass="6192">MPKTTNHTMSLDVTSDYVLVYNFMVILPIKFIFEFNSVLFKLRPNQSRFNPH</sequence>
<protein>
    <submittedName>
        <fullName evidence="2">Uncharacterized protein</fullName>
    </submittedName>
</protein>
<dbReference type="AlphaFoldDB" id="A0A0A9EN50"/>
<keyword evidence="1" id="KW-1133">Transmembrane helix</keyword>
<proteinExistence type="predicted"/>
<feature type="transmembrane region" description="Helical" evidence="1">
    <location>
        <begin position="20"/>
        <end position="40"/>
    </location>
</feature>
<evidence type="ECO:0000313" key="2">
    <source>
        <dbReference type="EMBL" id="JAD99295.1"/>
    </source>
</evidence>
<evidence type="ECO:0000256" key="1">
    <source>
        <dbReference type="SAM" id="Phobius"/>
    </source>
</evidence>
<dbReference type="EMBL" id="GBRH01198600">
    <property type="protein sequence ID" value="JAD99295.1"/>
    <property type="molecule type" value="Transcribed_RNA"/>
</dbReference>